<dbReference type="AlphaFoldDB" id="D8LCR1"/>
<dbReference type="EMBL" id="FN647789">
    <property type="protein sequence ID" value="CBN79574.1"/>
    <property type="molecule type" value="Genomic_DNA"/>
</dbReference>
<evidence type="ECO:0000313" key="3">
    <source>
        <dbReference type="EMBL" id="CBN79574.1"/>
    </source>
</evidence>
<name>D8LCR1_ECTSI</name>
<reference evidence="3 4" key="1">
    <citation type="journal article" date="2010" name="Nature">
        <title>The Ectocarpus genome and the independent evolution of multicellularity in brown algae.</title>
        <authorList>
            <person name="Cock J.M."/>
            <person name="Sterck L."/>
            <person name="Rouze P."/>
            <person name="Scornet D."/>
            <person name="Allen A.E."/>
            <person name="Amoutzias G."/>
            <person name="Anthouard V."/>
            <person name="Artiguenave F."/>
            <person name="Aury J.M."/>
            <person name="Badger J.H."/>
            <person name="Beszteri B."/>
            <person name="Billiau K."/>
            <person name="Bonnet E."/>
            <person name="Bothwell J.H."/>
            <person name="Bowler C."/>
            <person name="Boyen C."/>
            <person name="Brownlee C."/>
            <person name="Carrano C.J."/>
            <person name="Charrier B."/>
            <person name="Cho G.Y."/>
            <person name="Coelho S.M."/>
            <person name="Collen J."/>
            <person name="Corre E."/>
            <person name="Da Silva C."/>
            <person name="Delage L."/>
            <person name="Delaroque N."/>
            <person name="Dittami S.M."/>
            <person name="Doulbeau S."/>
            <person name="Elias M."/>
            <person name="Farnham G."/>
            <person name="Gachon C.M."/>
            <person name="Gschloessl B."/>
            <person name="Heesch S."/>
            <person name="Jabbari K."/>
            <person name="Jubin C."/>
            <person name="Kawai H."/>
            <person name="Kimura K."/>
            <person name="Kloareg B."/>
            <person name="Kupper F.C."/>
            <person name="Lang D."/>
            <person name="Le Bail A."/>
            <person name="Leblanc C."/>
            <person name="Lerouge P."/>
            <person name="Lohr M."/>
            <person name="Lopez P.J."/>
            <person name="Martens C."/>
            <person name="Maumus F."/>
            <person name="Michel G."/>
            <person name="Miranda-Saavedra D."/>
            <person name="Morales J."/>
            <person name="Moreau H."/>
            <person name="Motomura T."/>
            <person name="Nagasato C."/>
            <person name="Napoli C.A."/>
            <person name="Nelson D.R."/>
            <person name="Nyvall-Collen P."/>
            <person name="Peters A.F."/>
            <person name="Pommier C."/>
            <person name="Potin P."/>
            <person name="Poulain J."/>
            <person name="Quesneville H."/>
            <person name="Read B."/>
            <person name="Rensing S.A."/>
            <person name="Ritter A."/>
            <person name="Rousvoal S."/>
            <person name="Samanta M."/>
            <person name="Samson G."/>
            <person name="Schroeder D.C."/>
            <person name="Segurens B."/>
            <person name="Strittmatter M."/>
            <person name="Tonon T."/>
            <person name="Tregear J.W."/>
            <person name="Valentin K."/>
            <person name="von Dassow P."/>
            <person name="Yamagishi T."/>
            <person name="Van de Peer Y."/>
            <person name="Wincker P."/>
        </authorList>
    </citation>
    <scope>NUCLEOTIDE SEQUENCE [LARGE SCALE GENOMIC DNA]</scope>
    <source>
        <strain evidence="4">Ec32 / CCAP1310/4</strain>
    </source>
</reference>
<dbReference type="InParanoid" id="D8LCR1"/>
<dbReference type="CDD" id="cd06532">
    <property type="entry name" value="Glyco_transf_25"/>
    <property type="match status" value="1"/>
</dbReference>
<sequence length="1100" mass="113145">MLARGFRPGGESAASNEDGVEGEVGGEGDFDDGWEEGEGQQEEEEVEWYEDTPGDMGRLGWSQVWRRGDVTAAAAGAGEGDDDGDGLDKGSRVLARKCRKLLLADTAGSAPSSESGDEILGPKGLSALLRLELTGAVSMEGVLVSALRGRSLKRDHGFLGRLALQLLSGIDAAHASPLSDPEVLSLVVEELEGLAEILAAPSTTEQLRVFGWARETRLALELLSETLLDWMDENQAKRSSGVGDAVNGDEENDDPGGYSSMSFGSSKKKKKKKAKAKGVGGGTSAGSSTAKGGVREEGGGDAWRAEAEATVLWWWETDEEARVPWAVARLLGLLLRRLDQPQRTQAVLHPILVRSLGGPARLRRFPLAFLEAFPGLLLRSSPTAAGAPANGRYWGGQEEDGAKVERGDGVLAPGLWRRAVAAVLFPPAAGGGVNSGGGVGGESAGVVGGGGGGGDGAAVVSARLKLVCFGDVRRGQQREGGGPEEETADDLADKILQAIGSLHSNPGAEAKAEEEGGCALCRGAGGGGYSGGACGGDDALAMSSGLVFVARGAKEEFPGELAVPRGRGESIAVEAVRALGLLGVGVESGGFPVLRRLVLAIRRPGVCQRAAALACHVLAQCAAAGRGSSGGRVVRSARGLDMRAANAARALMDALRPDSEAEKWEAGQLDEDVKLPFGARAQAASALLSLLEGRYGESAAESERTIVEWAQRLKPEERLSAPLPLLLSITATLSRPPAHVINLARRPFRWKAVSDSARRQGVWLHRHEAVDWKAVEASSMSAKGWISDKEVALTWATELNTIYDKDCEKETTHVMHPSERACAASHLDLWRRHRDSKLAPFMPEVHPDAVLILEDDAKLEPGFLEAAKATMLQAAAMDTVRKKKSIGLSKEWDIIYLGHILPVPIMDGIARASKTKKNAANGNGGVEEGGAATDTATTTAGAPAGDTAAADAGAGAAAAATALGLVVAPVTFAWGLHAYLLTRPAATRLSNSLPVSAPADIFVASMLTSTDSGRPVLAGRAVLPALATTAGGGGAGEAALAAALGGGGGAADDESVGDVVSTGTRRAGAANGVRLPPGMGPGAASRGRRGGGGGGGGGAP</sequence>
<feature type="region of interest" description="Disordered" evidence="1">
    <location>
        <begin position="1064"/>
        <end position="1100"/>
    </location>
</feature>
<protein>
    <recommendedName>
        <fullName evidence="2">Glycosyl transferase family 25 domain-containing protein</fullName>
    </recommendedName>
</protein>
<evidence type="ECO:0000256" key="1">
    <source>
        <dbReference type="SAM" id="MobiDB-lite"/>
    </source>
</evidence>
<feature type="domain" description="Glycosyl transferase family 25" evidence="2">
    <location>
        <begin position="737"/>
        <end position="883"/>
    </location>
</feature>
<dbReference type="Pfam" id="PF01755">
    <property type="entry name" value="Glyco_transf_25"/>
    <property type="match status" value="1"/>
</dbReference>
<dbReference type="Proteomes" id="UP000002630">
    <property type="component" value="Linkage Group LG09"/>
</dbReference>
<feature type="region of interest" description="Disordered" evidence="1">
    <location>
        <begin position="238"/>
        <end position="301"/>
    </location>
</feature>
<evidence type="ECO:0000313" key="4">
    <source>
        <dbReference type="Proteomes" id="UP000002630"/>
    </source>
</evidence>
<feature type="region of interest" description="Disordered" evidence="1">
    <location>
        <begin position="916"/>
        <end position="938"/>
    </location>
</feature>
<evidence type="ECO:0000259" key="2">
    <source>
        <dbReference type="Pfam" id="PF01755"/>
    </source>
</evidence>
<accession>D8LCR1</accession>
<feature type="compositionally biased region" description="Low complexity" evidence="1">
    <location>
        <begin position="256"/>
        <end position="265"/>
    </location>
</feature>
<dbReference type="OrthoDB" id="47375at2759"/>
<feature type="compositionally biased region" description="Acidic residues" evidence="1">
    <location>
        <begin position="18"/>
        <end position="53"/>
    </location>
</feature>
<keyword evidence="4" id="KW-1185">Reference proteome</keyword>
<dbReference type="InterPro" id="IPR002654">
    <property type="entry name" value="Glyco_trans_25"/>
</dbReference>
<gene>
    <name evidence="3" type="ORF">Esi_0011_0166</name>
</gene>
<feature type="compositionally biased region" description="Gly residues" evidence="1">
    <location>
        <begin position="1090"/>
        <end position="1100"/>
    </location>
</feature>
<dbReference type="EMBL" id="FN649734">
    <property type="protein sequence ID" value="CBN79574.1"/>
    <property type="molecule type" value="Genomic_DNA"/>
</dbReference>
<proteinExistence type="predicted"/>
<feature type="compositionally biased region" description="Low complexity" evidence="1">
    <location>
        <begin position="929"/>
        <end position="938"/>
    </location>
</feature>
<organism evidence="3 4">
    <name type="scientific">Ectocarpus siliculosus</name>
    <name type="common">Brown alga</name>
    <name type="synonym">Conferva siliculosa</name>
    <dbReference type="NCBI Taxonomy" id="2880"/>
    <lineage>
        <taxon>Eukaryota</taxon>
        <taxon>Sar</taxon>
        <taxon>Stramenopiles</taxon>
        <taxon>Ochrophyta</taxon>
        <taxon>PX clade</taxon>
        <taxon>Phaeophyceae</taxon>
        <taxon>Ectocarpales</taxon>
        <taxon>Ectocarpaceae</taxon>
        <taxon>Ectocarpus</taxon>
    </lineage>
</organism>
<feature type="region of interest" description="Disordered" evidence="1">
    <location>
        <begin position="1"/>
        <end position="56"/>
    </location>
</feature>
<feature type="compositionally biased region" description="Basic residues" evidence="1">
    <location>
        <begin position="266"/>
        <end position="276"/>
    </location>
</feature>